<evidence type="ECO:0000313" key="3">
    <source>
        <dbReference type="Proteomes" id="UP000290545"/>
    </source>
</evidence>
<protein>
    <submittedName>
        <fullName evidence="2">LPS export ABC transporter periplasmic protein LptC</fullName>
    </submittedName>
</protein>
<dbReference type="PROSITE" id="PS51257">
    <property type="entry name" value="PROKAR_LIPOPROTEIN"/>
    <property type="match status" value="1"/>
</dbReference>
<keyword evidence="3" id="KW-1185">Reference proteome</keyword>
<keyword evidence="1" id="KW-0732">Signal</keyword>
<evidence type="ECO:0000313" key="2">
    <source>
        <dbReference type="EMBL" id="RXK80937.1"/>
    </source>
</evidence>
<dbReference type="GO" id="GO:0005886">
    <property type="term" value="C:plasma membrane"/>
    <property type="evidence" value="ECO:0007669"/>
    <property type="project" value="InterPro"/>
</dbReference>
<dbReference type="NCBIfam" id="TIGR04409">
    <property type="entry name" value="LptC_YrbK"/>
    <property type="match status" value="1"/>
</dbReference>
<dbReference type="Gene3D" id="2.60.450.10">
    <property type="entry name" value="Lipopolysaccharide (LPS) transport protein A like domain"/>
    <property type="match status" value="1"/>
</dbReference>
<comment type="caution">
    <text evidence="2">The sequence shown here is derived from an EMBL/GenBank/DDBJ whole genome shotgun (WGS) entry which is preliminary data.</text>
</comment>
<gene>
    <name evidence="2" type="primary">lptC</name>
    <name evidence="2" type="ORF">ESB13_22545</name>
</gene>
<reference evidence="2 3" key="1">
    <citation type="submission" date="2019-01" db="EMBL/GenBank/DDBJ databases">
        <title>Filimonas sp. strain TTM-71.</title>
        <authorList>
            <person name="Chen W.-M."/>
        </authorList>
    </citation>
    <scope>NUCLEOTIDE SEQUENCE [LARGE SCALE GENOMIC DNA]</scope>
    <source>
        <strain evidence="2 3">TTM-71</strain>
    </source>
</reference>
<dbReference type="OrthoDB" id="9812080at2"/>
<dbReference type="InterPro" id="IPR026265">
    <property type="entry name" value="LptC"/>
</dbReference>
<dbReference type="Pfam" id="PF06835">
    <property type="entry name" value="LptC"/>
    <property type="match status" value="1"/>
</dbReference>
<dbReference type="AlphaFoldDB" id="A0A4Q1CZU7"/>
<feature type="chain" id="PRO_5020799282" evidence="1">
    <location>
        <begin position="24"/>
        <end position="191"/>
    </location>
</feature>
<feature type="signal peptide" evidence="1">
    <location>
        <begin position="1"/>
        <end position="23"/>
    </location>
</feature>
<dbReference type="InterPro" id="IPR010664">
    <property type="entry name" value="LipoPS_assembly_LptC-rel"/>
</dbReference>
<dbReference type="RefSeq" id="WP_129006126.1">
    <property type="nucleotide sequence ID" value="NZ_SDHZ01000005.1"/>
</dbReference>
<proteinExistence type="predicted"/>
<dbReference type="Proteomes" id="UP000290545">
    <property type="component" value="Unassembled WGS sequence"/>
</dbReference>
<evidence type="ECO:0000256" key="1">
    <source>
        <dbReference type="SAM" id="SignalP"/>
    </source>
</evidence>
<dbReference type="GO" id="GO:0015221">
    <property type="term" value="F:lipopolysaccharide transmembrane transporter activity"/>
    <property type="evidence" value="ECO:0007669"/>
    <property type="project" value="InterPro"/>
</dbReference>
<name>A0A4Q1CZU7_9BACT</name>
<organism evidence="2 3">
    <name type="scientific">Filimonas effusa</name>
    <dbReference type="NCBI Taxonomy" id="2508721"/>
    <lineage>
        <taxon>Bacteria</taxon>
        <taxon>Pseudomonadati</taxon>
        <taxon>Bacteroidota</taxon>
        <taxon>Chitinophagia</taxon>
        <taxon>Chitinophagales</taxon>
        <taxon>Chitinophagaceae</taxon>
        <taxon>Filimonas</taxon>
    </lineage>
</organism>
<sequence length="191" mass="21919">MFIRNNRISILALAFLAVAGVFASCENDINEVKELGKKKTGVEEGYKIESFLSQDGKMKARLTAPVMLRYLRDTARIVFPNTMHVDFYSDSLKIENTLFARYGTYLENDNKVLLQDSVIVINVKGDTLRTEELWWDQNRQLFYTDKPAYIRQPEQKFDGMYGMQADQSFKKWTLFQASGSLKVADSSMAVP</sequence>
<accession>A0A4Q1CZU7</accession>
<dbReference type="EMBL" id="SDHZ01000005">
    <property type="protein sequence ID" value="RXK80937.1"/>
    <property type="molecule type" value="Genomic_DNA"/>
</dbReference>